<dbReference type="CDD" id="cd00093">
    <property type="entry name" value="HTH_XRE"/>
    <property type="match status" value="1"/>
</dbReference>
<reference evidence="3 4" key="1">
    <citation type="journal article" date="2012" name="J. Bacteriol.">
        <title>Complete genome sequence of Riemerella anatipestifer reference strain.</title>
        <authorList>
            <person name="Wang X."/>
            <person name="Zhu D."/>
            <person name="Wang M."/>
            <person name="Cheng A."/>
            <person name="Jia R."/>
            <person name="Zhou Y."/>
            <person name="Chen Z."/>
            <person name="Luo Q."/>
            <person name="Liu F."/>
            <person name="Wang Y."/>
            <person name="Chen X.Y."/>
        </authorList>
    </citation>
    <scope>NUCLEOTIDE SEQUENCE [LARGE SCALE GENOMIC DNA]</scope>
    <source>
        <strain evidence="4">DSM 15868</strain>
    </source>
</reference>
<dbReference type="InterPro" id="IPR001387">
    <property type="entry name" value="Cro/C1-type_HTH"/>
</dbReference>
<dbReference type="PROSITE" id="PS50943">
    <property type="entry name" value="HTH_CROC1"/>
    <property type="match status" value="1"/>
</dbReference>
<dbReference type="GO" id="GO:0003677">
    <property type="term" value="F:DNA binding"/>
    <property type="evidence" value="ECO:0007669"/>
    <property type="project" value="InterPro"/>
</dbReference>
<dbReference type="InterPro" id="IPR010982">
    <property type="entry name" value="Lambda_DNA-bd_dom_sf"/>
</dbReference>
<proteinExistence type="predicted"/>
<feature type="domain" description="HTH cro/C1-type" evidence="2">
    <location>
        <begin position="25"/>
        <end position="71"/>
    </location>
</feature>
<accession>E4T928</accession>
<protein>
    <submittedName>
        <fullName evidence="3">Helix-turn-helix domain protein</fullName>
    </submittedName>
</protein>
<dbReference type="KEGG" id="rai:RA0C_0550"/>
<dbReference type="RefSeq" id="WP_004918816.1">
    <property type="nucleotide sequence ID" value="NC_014738.1"/>
</dbReference>
<name>E4T928_RIEAD</name>
<organism evidence="3 4">
    <name type="scientific">Riemerella anatipestifer (strain ATCC 11845 / DSM 15868 / JCM 9532 / NCTC 11014)</name>
    <dbReference type="NCBI Taxonomy" id="693978"/>
    <lineage>
        <taxon>Bacteria</taxon>
        <taxon>Pseudomonadati</taxon>
        <taxon>Bacteroidota</taxon>
        <taxon>Flavobacteriia</taxon>
        <taxon>Flavobacteriales</taxon>
        <taxon>Weeksellaceae</taxon>
        <taxon>Riemerella</taxon>
    </lineage>
</organism>
<evidence type="ECO:0000256" key="1">
    <source>
        <dbReference type="SAM" id="MobiDB-lite"/>
    </source>
</evidence>
<dbReference type="EMBL" id="CP003388">
    <property type="protein sequence ID" value="AFD55526.1"/>
    <property type="molecule type" value="Genomic_DNA"/>
</dbReference>
<dbReference type="HOGENOM" id="CLU_105312_0_0_10"/>
<dbReference type="PATRIC" id="fig|693978.17.peg.564"/>
<sequence>MINNCNLYFMSLNERISKVIAYSELTASDFADEIEVQRSSISHITSGRNKPSLDFIIKIKDRFPEIEWDWLINGEGEMLKSGNPSESDNKEQPASPLPDLFSFEDNFISEEKKQVFPNPREYHKTELDTEAELIRESQPLENSDSEKIINIEKEPSTPKVKRVVLFFDNGKFESYEM</sequence>
<evidence type="ECO:0000313" key="3">
    <source>
        <dbReference type="EMBL" id="AFD55526.1"/>
    </source>
</evidence>
<dbReference type="AlphaFoldDB" id="E4T928"/>
<gene>
    <name evidence="3" type="ORF">RA0C_0550</name>
</gene>
<evidence type="ECO:0000313" key="4">
    <source>
        <dbReference type="Proteomes" id="UP000010093"/>
    </source>
</evidence>
<dbReference type="Gene3D" id="1.10.260.40">
    <property type="entry name" value="lambda repressor-like DNA-binding domains"/>
    <property type="match status" value="1"/>
</dbReference>
<dbReference type="Pfam" id="PF01381">
    <property type="entry name" value="HTH_3"/>
    <property type="match status" value="1"/>
</dbReference>
<dbReference type="SUPFAM" id="SSF47413">
    <property type="entry name" value="lambda repressor-like DNA-binding domains"/>
    <property type="match status" value="1"/>
</dbReference>
<dbReference type="KEGG" id="ran:Riean_0339"/>
<dbReference type="GeneID" id="93717427"/>
<feature type="region of interest" description="Disordered" evidence="1">
    <location>
        <begin position="79"/>
        <end position="99"/>
    </location>
</feature>
<dbReference type="Proteomes" id="UP000010093">
    <property type="component" value="Chromosome"/>
</dbReference>
<evidence type="ECO:0000259" key="2">
    <source>
        <dbReference type="PROSITE" id="PS50943"/>
    </source>
</evidence>